<evidence type="ECO:0000313" key="7">
    <source>
        <dbReference type="EMBL" id="NNU26043.1"/>
    </source>
</evidence>
<feature type="compositionally biased region" description="Polar residues" evidence="4">
    <location>
        <begin position="1370"/>
        <end position="1391"/>
    </location>
</feature>
<keyword evidence="2" id="KW-0964">Secreted</keyword>
<evidence type="ECO:0000313" key="8">
    <source>
        <dbReference type="Proteomes" id="UP000557204"/>
    </source>
</evidence>
<dbReference type="InterPro" id="IPR006530">
    <property type="entry name" value="YD"/>
</dbReference>
<dbReference type="PANTHER" id="PTHR32305:SF15">
    <property type="entry name" value="PROTEIN RHSA-RELATED"/>
    <property type="match status" value="1"/>
</dbReference>
<feature type="compositionally biased region" description="Acidic residues" evidence="4">
    <location>
        <begin position="1172"/>
        <end position="1187"/>
    </location>
</feature>
<evidence type="ECO:0000256" key="4">
    <source>
        <dbReference type="SAM" id="MobiDB-lite"/>
    </source>
</evidence>
<dbReference type="SUPFAM" id="SSF69318">
    <property type="entry name" value="Integrin alpha N-terminal domain"/>
    <property type="match status" value="2"/>
</dbReference>
<dbReference type="Proteomes" id="UP000557204">
    <property type="component" value="Unassembled WGS sequence"/>
</dbReference>
<name>A0A849KBS1_9MICO</name>
<feature type="region of interest" description="Disordered" evidence="4">
    <location>
        <begin position="1137"/>
        <end position="1207"/>
    </location>
</feature>
<feature type="domain" description="Insecticide toxin TcdB middle/N-terminal" evidence="6">
    <location>
        <begin position="1621"/>
        <end position="1737"/>
    </location>
</feature>
<evidence type="ECO:0000256" key="3">
    <source>
        <dbReference type="ARBA" id="ARBA00023026"/>
    </source>
</evidence>
<feature type="signal peptide" evidence="5">
    <location>
        <begin position="1"/>
        <end position="35"/>
    </location>
</feature>
<sequence length="3234" mass="340433">MAAGPARRERRTAARRWTTATAMAASAALVVTLTAAPGVAEPLADPAVGTLDDVPGTSPDDLGGVDLAELDYGDPTEALSLVEPPDPTSAGAAQMSYPVLVPPGRAGVEPDLDLTYDSSGGNGWLGLGWDLDAGAIAVDPTYGAPRFAADVETETYALDGARLFPHSIRDGGDYGAREAGPRTDFVRQVETEYERIVRHGDTPGAYWWQVTDKDGTDRWYGGDPDGQGQVLTTAAGNAFHWPLTYVEDISGNVMRFEYDTATGVGYGSSSSGPGLEMYLREITYTGFDVEPDSEGVVDDPPYSVYFLRDGDVGGTTVASGGSVDARPDPLVDASGGAPVVTADLLREIQVRYHAPGARTDDGPGEIDAGNLGELLGGYALEYKTGPFDKSLVKRVGQFGGDGVVEAWHRMKWFDDVPRDGDAFDLFGDPVRWDTDTDSSVSTGSNVSASSALATSFRGGAEGGSYIGFNPVAPSKIGSFGGSFNLSGGNSEDVTTFMDMDGDSLPDRVWVENGAVKYARNLSRPGDDLSGHADRFGAPMTIDEAKIGTGTDFGVDLHAEFYPVASTQVGGSFGFDWADRYFSDVNADGRPDLIKKGSSGWQVFFSVYDESDGSIEFVASSAGTAVPMGSFSSELASAEPEGVDELLEASAPRYDTVRRWVAPYDGVVDVTGTATLADAGSYDGDGVRVMIETLDTTPKRPLDETLTGASPSVDHAVSVSVDAGDEIFFRTHVIDNGTDDLVEWAPAISYSSVGSGVSTSDPLPDAQGRDVLSYDAAEDFTTFGRDGGRTLLPNPGEVTLTVTLERTGLLTDDVEVVASHGLNAGSTEGTSSVVTLTPDGGAEGLLGAGPAPGDEPEAPPGEDPIEVAPTSVELTYTFDVSEVGQVAEPAGCFDDGDAEDCDSVVDNPDWLALEVASDSPVDPRSLALDVQLELADPVAETGPNGEATPDDLPADAVLPSSTGPVVIPSVRVFSVSDEVTGPYLPWSPDAAGTFSLDVDVVADRIWDYLEVEPGDEAWASSPAVVTVKSEDEHGIVGVVAKSDEFTVEHNHDDGPFVLPSEYRVEGETTLDFDAEPGQDYWVEVSLHDAPMAAHVLENGSLSVVATSDDDEDDKGADDLTARLVAPDVQTVFASGNRGWTAAGYDADHPDIPRDDPDEPRGDALLQREHFELEPEGVDDFDEDTEIPDAPDATEVAGEPGDLGSSADKVADSFDKALPYFPLPGPDGDAADRWRAASEEGLFVTATGIRSTRIGEEIAVVDPGGTSGGSTSPGSSDDARPAPRVLTIDGDFNAALGLGPASLSGAIGGGRTVTDFQDLNGDGFPDVRSGSDADYTGPRGGSLDSGSEVENTISTAVSVGGGLGGSPVSIEGSEQTKTSAGSPTVGAQNGTSKNKTRGMSIGLGFSIQGQWTNPFGDNTDGLDGGVDDLLPDGDSTGQGVQVSVDLDDVNGDGVTDLVETWSESGVQVALGTGYGYADPVKWSGGVFEASESVSGALSGGFQLNAYEFGGGVGGAEGGTLSEASWIDVDGDGVLDRMVYADGNESAPKTVFGAADGNGRTAKVLGTYPSPDFGVGDLTIDNRADLARSTSVNGGFDFTVSVGPICLVACYVIINPGVHGGYERSRTVVDMTDMDGDGHLDVVESLTDEHVEVRLNQAGRTNLLQAVKNPLGGAVRVDYERTGNSIVQPNSLWVMSEVEYDDGRPGDGTDVQRREFSYSGDAYDHLHRTMLGFDAVEQREYDVDADPADGPSYDPGLQRITRWTYRNDTPFDDGLAERVDLLAPGDTEGDDRLLERTDTTWELAHVVVGEPGAGEPANGDEFTGVVPDVGDPARTALFDLALAPRLTSETFTRFDADGDGHARTTDFTYDGLGNTLTAVDHAETGTTGDDTTTVTTYPPCTTPRYGGDDSSWVQVPATVAVHAGTDDSGEVLKYRDGSLDLCGNAVPIRIVETQGQDVCGDDVVAVTEMAFEPYGNYDAVRYPANVLTGETDSSACGGTPPALPEESVFEGCVPAADAPQDEVDAATRAAEEQRYCVDYVYDDHRVTDIAQVTDSHGVTSTSTYDYTVGLPATTTDANGNTTEYCYDALGRIAAVATPRESGDFACDGSGSGPATVTYAYGGFNSDGHAWAAARHHDAVLADGTPAADTLDTAAFVDGMARVVQRKRDAQVVALGDTPAMVVEGAVDFDALGREVREWYPVVEEVTYPGGGDLPPGLRTYNTRNSSGDPADTHVPVTDPTQRRYDLLDRLTRVVLPDGSVERRSYDITEPPHLSHQVASVTVTDPLEREVQRFSDVRGAVLAVVESPAPTGGTTDGLLDALPAAGIGDERIVESARTGTTPLLTTYAYDPLARLTKVTDTAGAVSRYGYDMLDLGTSVETPDSGLLERAWTPAGDVAETVDEVRRAEGTSVAYAYDFDRLRSITYPDDTGDVEYTYGDELGAGAPGNSEGRVAREATPAVAREYAYDVDGNVSTEAVTRGIDPFGIGQDEPQPTWATRWQYDSLQRVVTLTYPGDDGGTGEVLHHEYDLGGQVSGLWSLAPQHDAYTVEGDPVPRPDREIVYVTHAGYDEFGEVRTVTTGTGVTTEKDYDPDRRFLTGIATDAAAQEQWDGTTSVARELQELRYSYDVVGNVTDVANALYDGGSAGTLDELGDIPANNLPGPAQQAYTYDQHYRLAGAEGRYVDRQEDRTYEYTADRTPNGNLVDVTQATATESTTGNGGGKGPGRSQQKTNSKKGDGSLPDSGSTDEPQCDPYSGSGGGSDNQDPESTYAWLDQQFDPDHPHQVVRAGGRSYEHDVNGNMTGWTEPCASSDSSELDRRMVWDAEDRLVEVGEDGNDTEYRYDADGNLVLERGPGGTYFFVNEAWRLENDGHRYAEIYLGTTKVASHRTAPAPQPPEGCDPTVDENCVCDPATQACACDVGAADPDGDGLCPPVEDLYVQFFHTDLQGSLRVVTDEVGSVFQYLEYLPSGQKWVAGQSRIQDTPYLFAGGWNDSTYKTVNFGERWYSWRDQRFLSTEPLLTEDPDAVVADPGLLSAYTYAAANPLRYVDSDGRAPVSAGQNFEKNKQGTFTVSDTTRANRPSPARFGQLLLSYDAAGQARQQKWQDASDKVDKFFTLLRFKASGSLRSPSIKLEGISLWDIGKSSDSAGAQAGGGQQGGAANGPNPGPGNAGNQGGAGGPAAGGAAPGGQGAQGGGAGGGGVPAAANRGRSASFDAAGGGGALPQPASATRPRSASF</sequence>
<feature type="region of interest" description="Disordered" evidence="4">
    <location>
        <begin position="2708"/>
        <end position="2765"/>
    </location>
</feature>
<dbReference type="Pfam" id="PF12256">
    <property type="entry name" value="TcdB_toxin_midN"/>
    <property type="match status" value="1"/>
</dbReference>
<evidence type="ECO:0000256" key="1">
    <source>
        <dbReference type="ARBA" id="ARBA00004613"/>
    </source>
</evidence>
<feature type="region of interest" description="Disordered" evidence="4">
    <location>
        <begin position="837"/>
        <end position="859"/>
    </location>
</feature>
<dbReference type="GO" id="GO:0005737">
    <property type="term" value="C:cytoplasm"/>
    <property type="evidence" value="ECO:0007669"/>
    <property type="project" value="InterPro"/>
</dbReference>
<feature type="compositionally biased region" description="Basic and acidic residues" evidence="4">
    <location>
        <begin position="1144"/>
        <end position="1171"/>
    </location>
</feature>
<dbReference type="InterPro" id="IPR003284">
    <property type="entry name" value="Sal_SpvB"/>
</dbReference>
<organism evidence="7 8">
    <name type="scientific">Isoptericola sediminis</name>
    <dbReference type="NCBI Taxonomy" id="2733572"/>
    <lineage>
        <taxon>Bacteria</taxon>
        <taxon>Bacillati</taxon>
        <taxon>Actinomycetota</taxon>
        <taxon>Actinomycetes</taxon>
        <taxon>Micrococcales</taxon>
        <taxon>Promicromonosporaceae</taxon>
        <taxon>Isoptericola</taxon>
    </lineage>
</organism>
<dbReference type="RefSeq" id="WP_171245557.1">
    <property type="nucleotide sequence ID" value="NZ_JABFAJ010000001.1"/>
</dbReference>
<comment type="caution">
    <text evidence="7">The sequence shown here is derived from an EMBL/GenBank/DDBJ whole genome shotgun (WGS) entry which is preliminary data.</text>
</comment>
<dbReference type="NCBIfam" id="TIGR03696">
    <property type="entry name" value="Rhs_assc_core"/>
    <property type="match status" value="1"/>
</dbReference>
<keyword evidence="5" id="KW-0732">Signal</keyword>
<dbReference type="InterPro" id="IPR022045">
    <property type="entry name" value="TcdB_toxin_mid/N"/>
</dbReference>
<evidence type="ECO:0000256" key="2">
    <source>
        <dbReference type="ARBA" id="ARBA00022525"/>
    </source>
</evidence>
<dbReference type="Gene3D" id="2.180.10.10">
    <property type="entry name" value="RHS repeat-associated core"/>
    <property type="match status" value="2"/>
</dbReference>
<gene>
    <name evidence="7" type="ORF">HLI28_00575</name>
</gene>
<proteinExistence type="predicted"/>
<feature type="region of interest" description="Disordered" evidence="4">
    <location>
        <begin position="3143"/>
        <end position="3234"/>
    </location>
</feature>
<evidence type="ECO:0000256" key="5">
    <source>
        <dbReference type="SAM" id="SignalP"/>
    </source>
</evidence>
<reference evidence="7 8" key="1">
    <citation type="submission" date="2020-05" db="EMBL/GenBank/DDBJ databases">
        <title>Genome sequence of Isoptericola sp. JC619 isolated from Chilika lagoon, India.</title>
        <authorList>
            <person name="Kumar D."/>
            <person name="Appam K."/>
            <person name="Gandham S."/>
            <person name="Uppada J."/>
            <person name="Sasikala C."/>
            <person name="Venkata Ramana C."/>
        </authorList>
    </citation>
    <scope>NUCLEOTIDE SEQUENCE [LARGE SCALE GENOMIC DNA]</scope>
    <source>
        <strain evidence="7 8">JC619</strain>
    </source>
</reference>
<dbReference type="InterPro" id="IPR050708">
    <property type="entry name" value="T6SS_VgrG/RHS"/>
</dbReference>
<dbReference type="Pfam" id="PF03534">
    <property type="entry name" value="SpvB"/>
    <property type="match status" value="1"/>
</dbReference>
<protein>
    <recommendedName>
        <fullName evidence="6">Insecticide toxin TcdB middle/N-terminal domain-containing protein</fullName>
    </recommendedName>
</protein>
<feature type="compositionally biased region" description="Polar residues" evidence="4">
    <location>
        <begin position="3224"/>
        <end position="3234"/>
    </location>
</feature>
<feature type="compositionally biased region" description="Polar residues" evidence="4">
    <location>
        <begin position="1342"/>
        <end position="1354"/>
    </location>
</feature>
<feature type="compositionally biased region" description="Gly residues" evidence="4">
    <location>
        <begin position="3166"/>
        <end position="3199"/>
    </location>
</feature>
<keyword evidence="3" id="KW-0843">Virulence</keyword>
<dbReference type="InterPro" id="IPR022385">
    <property type="entry name" value="Rhs_assc_core"/>
</dbReference>
<accession>A0A849KBS1</accession>
<keyword evidence="8" id="KW-1185">Reference proteome</keyword>
<dbReference type="InterPro" id="IPR031325">
    <property type="entry name" value="RHS_repeat"/>
</dbReference>
<feature type="compositionally biased region" description="Gly residues" evidence="4">
    <location>
        <begin position="3148"/>
        <end position="3158"/>
    </location>
</feature>
<dbReference type="InterPro" id="IPR028994">
    <property type="entry name" value="Integrin_alpha_N"/>
</dbReference>
<feature type="region of interest" description="Disordered" evidence="4">
    <location>
        <begin position="1316"/>
        <end position="1393"/>
    </location>
</feature>
<dbReference type="NCBIfam" id="TIGR01643">
    <property type="entry name" value="YD_repeat_2x"/>
    <property type="match status" value="2"/>
</dbReference>
<dbReference type="Pfam" id="PF05593">
    <property type="entry name" value="RHS_repeat"/>
    <property type="match status" value="1"/>
</dbReference>
<dbReference type="GO" id="GO:0005576">
    <property type="term" value="C:extracellular region"/>
    <property type="evidence" value="ECO:0007669"/>
    <property type="project" value="UniProtKB-SubCell"/>
</dbReference>
<feature type="region of interest" description="Disordered" evidence="4">
    <location>
        <begin position="1258"/>
        <end position="1282"/>
    </location>
</feature>
<evidence type="ECO:0000259" key="6">
    <source>
        <dbReference type="Pfam" id="PF12256"/>
    </source>
</evidence>
<dbReference type="PANTHER" id="PTHR32305">
    <property type="match status" value="1"/>
</dbReference>
<dbReference type="EMBL" id="JABFAJ010000001">
    <property type="protein sequence ID" value="NNU26043.1"/>
    <property type="molecule type" value="Genomic_DNA"/>
</dbReference>
<feature type="chain" id="PRO_5039285362" description="Insecticide toxin TcdB middle/N-terminal domain-containing protein" evidence="5">
    <location>
        <begin position="36"/>
        <end position="3234"/>
    </location>
</feature>
<comment type="subcellular location">
    <subcellularLocation>
        <location evidence="1">Secreted</location>
    </subcellularLocation>
</comment>